<evidence type="ECO:0000313" key="3">
    <source>
        <dbReference type="Proteomes" id="UP000235672"/>
    </source>
</evidence>
<dbReference type="AlphaFoldDB" id="A0A2J6PS66"/>
<feature type="domain" description="Heterokaryon incompatibility" evidence="1">
    <location>
        <begin position="23"/>
        <end position="114"/>
    </location>
</feature>
<keyword evidence="3" id="KW-1185">Reference proteome</keyword>
<evidence type="ECO:0000313" key="2">
    <source>
        <dbReference type="EMBL" id="PMD16863.1"/>
    </source>
</evidence>
<gene>
    <name evidence="2" type="ORF">NA56DRAFT_304072</name>
</gene>
<dbReference type="OrthoDB" id="674604at2759"/>
<proteinExistence type="predicted"/>
<dbReference type="PANTHER" id="PTHR10622">
    <property type="entry name" value="HET DOMAIN-CONTAINING PROTEIN"/>
    <property type="match status" value="1"/>
</dbReference>
<accession>A0A2J6PS66</accession>
<dbReference type="Proteomes" id="UP000235672">
    <property type="component" value="Unassembled WGS sequence"/>
</dbReference>
<name>A0A2J6PS66_9HELO</name>
<dbReference type="EMBL" id="KZ613503">
    <property type="protein sequence ID" value="PMD16863.1"/>
    <property type="molecule type" value="Genomic_DNA"/>
</dbReference>
<dbReference type="InterPro" id="IPR010730">
    <property type="entry name" value="HET"/>
</dbReference>
<reference evidence="2 3" key="1">
    <citation type="submission" date="2016-05" db="EMBL/GenBank/DDBJ databases">
        <title>A degradative enzymes factory behind the ericoid mycorrhizal symbiosis.</title>
        <authorList>
            <consortium name="DOE Joint Genome Institute"/>
            <person name="Martino E."/>
            <person name="Morin E."/>
            <person name="Grelet G."/>
            <person name="Kuo A."/>
            <person name="Kohler A."/>
            <person name="Daghino S."/>
            <person name="Barry K."/>
            <person name="Choi C."/>
            <person name="Cichocki N."/>
            <person name="Clum A."/>
            <person name="Copeland A."/>
            <person name="Hainaut M."/>
            <person name="Haridas S."/>
            <person name="Labutti K."/>
            <person name="Lindquist E."/>
            <person name="Lipzen A."/>
            <person name="Khouja H.-R."/>
            <person name="Murat C."/>
            <person name="Ohm R."/>
            <person name="Olson A."/>
            <person name="Spatafora J."/>
            <person name="Veneault-Fourrey C."/>
            <person name="Henrissat B."/>
            <person name="Grigoriev I."/>
            <person name="Martin F."/>
            <person name="Perotto S."/>
        </authorList>
    </citation>
    <scope>NUCLEOTIDE SEQUENCE [LARGE SCALE GENOMIC DNA]</scope>
    <source>
        <strain evidence="2 3">UAMH 7357</strain>
    </source>
</reference>
<sequence>MRLLNATTRQLEEFVVEEKIPPYAILSHTWGKAADEVKLQDLSDSKVKEKPRYQKIDYCCKQALQDGYQWVWIDTCCIDKTSTAELSEAINSMFRWYQRSYVCYVYLADVSDAALDDLENSLEFTKSRWFTRGWTLQELIAPEDMVFFSSTWRSLGTKKELVSLLSSITRVWVPYLLDWTRYSGDGNPCIAQIMSWAAERKTTRVEDKTYCLLGLFDINMPLLYGRAGSHSSGYRKSC</sequence>
<protein>
    <submittedName>
        <fullName evidence="2">HET-domain-containing protein</fullName>
    </submittedName>
</protein>
<dbReference type="STRING" id="1745343.A0A2J6PS66"/>
<evidence type="ECO:0000259" key="1">
    <source>
        <dbReference type="Pfam" id="PF06985"/>
    </source>
</evidence>
<dbReference type="Pfam" id="PF06985">
    <property type="entry name" value="HET"/>
    <property type="match status" value="1"/>
</dbReference>
<dbReference type="PANTHER" id="PTHR10622:SF10">
    <property type="entry name" value="HET DOMAIN-CONTAINING PROTEIN"/>
    <property type="match status" value="1"/>
</dbReference>
<organism evidence="2 3">
    <name type="scientific">Hyaloscypha hepaticicola</name>
    <dbReference type="NCBI Taxonomy" id="2082293"/>
    <lineage>
        <taxon>Eukaryota</taxon>
        <taxon>Fungi</taxon>
        <taxon>Dikarya</taxon>
        <taxon>Ascomycota</taxon>
        <taxon>Pezizomycotina</taxon>
        <taxon>Leotiomycetes</taxon>
        <taxon>Helotiales</taxon>
        <taxon>Hyaloscyphaceae</taxon>
        <taxon>Hyaloscypha</taxon>
    </lineage>
</organism>